<feature type="binding site" evidence="16">
    <location>
        <position position="883"/>
    </location>
    <ligand>
        <name>Mg(2+)</name>
        <dbReference type="ChEBI" id="CHEBI:18420"/>
    </ligand>
</feature>
<dbReference type="PRINTS" id="PR00119">
    <property type="entry name" value="CATATPASE"/>
</dbReference>
<dbReference type="SFLD" id="SFLDF00027">
    <property type="entry name" value="p-type_atpase"/>
    <property type="match status" value="1"/>
</dbReference>
<dbReference type="InterPro" id="IPR023299">
    <property type="entry name" value="ATPase_P-typ_cyto_dom_N"/>
</dbReference>
<reference evidence="21" key="1">
    <citation type="journal article" date="2017" name="Nat. Commun.">
        <title>The asparagus genome sheds light on the origin and evolution of a young Y chromosome.</title>
        <authorList>
            <person name="Harkess A."/>
            <person name="Zhou J."/>
            <person name="Xu C."/>
            <person name="Bowers J.E."/>
            <person name="Van der Hulst R."/>
            <person name="Ayyampalayam S."/>
            <person name="Mercati F."/>
            <person name="Riccardi P."/>
            <person name="McKain M.R."/>
            <person name="Kakrana A."/>
            <person name="Tang H."/>
            <person name="Ray J."/>
            <person name="Groenendijk J."/>
            <person name="Arikit S."/>
            <person name="Mathioni S.M."/>
            <person name="Nakano M."/>
            <person name="Shan H."/>
            <person name="Telgmann-Rauber A."/>
            <person name="Kanno A."/>
            <person name="Yue Z."/>
            <person name="Chen H."/>
            <person name="Li W."/>
            <person name="Chen Y."/>
            <person name="Xu X."/>
            <person name="Zhang Y."/>
            <person name="Luo S."/>
            <person name="Chen H."/>
            <person name="Gao J."/>
            <person name="Mao Z."/>
            <person name="Pires J.C."/>
            <person name="Luo M."/>
            <person name="Kudrna D."/>
            <person name="Wing R.A."/>
            <person name="Meyers B.C."/>
            <person name="Yi K."/>
            <person name="Kong H."/>
            <person name="Lavrijsen P."/>
            <person name="Sunseri F."/>
            <person name="Falavigna A."/>
            <person name="Ye Y."/>
            <person name="Leebens-Mack J.H."/>
            <person name="Chen G."/>
        </authorList>
    </citation>
    <scope>NUCLEOTIDE SEQUENCE [LARGE SCALE GENOMIC DNA]</scope>
    <source>
        <strain evidence="21">cv. DH0086</strain>
    </source>
</reference>
<keyword evidence="10 17" id="KW-1278">Translocase</keyword>
<dbReference type="EMBL" id="CM007381">
    <property type="protein sequence ID" value="ONK80936.1"/>
    <property type="molecule type" value="Genomic_DNA"/>
</dbReference>
<dbReference type="InterPro" id="IPR006539">
    <property type="entry name" value="P-type_ATPase_IV"/>
</dbReference>
<dbReference type="CDD" id="cd02073">
    <property type="entry name" value="P-type_ATPase_APLT_Dnf-like"/>
    <property type="match status" value="1"/>
</dbReference>
<dbReference type="SUPFAM" id="SSF81653">
    <property type="entry name" value="Calcium ATPase, transduction domain A"/>
    <property type="match status" value="1"/>
</dbReference>
<feature type="binding site" evidence="15">
    <location>
        <position position="883"/>
    </location>
    <ligand>
        <name>ATP</name>
        <dbReference type="ChEBI" id="CHEBI:30616"/>
    </ligand>
</feature>
<dbReference type="GO" id="GO:0005524">
    <property type="term" value="F:ATP binding"/>
    <property type="evidence" value="ECO:0007669"/>
    <property type="project" value="UniProtKB-UniRule"/>
</dbReference>
<dbReference type="SUPFAM" id="SSF81660">
    <property type="entry name" value="Metal cation-transporting ATPase, ATP-binding domain N"/>
    <property type="match status" value="1"/>
</dbReference>
<evidence type="ECO:0000256" key="2">
    <source>
        <dbReference type="ARBA" id="ARBA00008109"/>
    </source>
</evidence>
<dbReference type="InterPro" id="IPR044492">
    <property type="entry name" value="P_typ_ATPase_HD_dom"/>
</dbReference>
<feature type="binding site" evidence="16">
    <location>
        <position position="427"/>
    </location>
    <ligand>
        <name>Mg(2+)</name>
        <dbReference type="ChEBI" id="CHEBI:18420"/>
    </ligand>
</feature>
<dbReference type="Gramene" id="ONK80936">
    <property type="protein sequence ID" value="ONK80936"/>
    <property type="gene ID" value="A4U43_C01F23470"/>
</dbReference>
<feature type="binding site" evidence="15">
    <location>
        <position position="751"/>
    </location>
    <ligand>
        <name>ATP</name>
        <dbReference type="ChEBI" id="CHEBI:30616"/>
    </ligand>
</feature>
<evidence type="ECO:0000256" key="15">
    <source>
        <dbReference type="PIRSR" id="PIRSR606539-2"/>
    </source>
</evidence>
<feature type="binding site" evidence="16">
    <location>
        <position position="879"/>
    </location>
    <ligand>
        <name>Mg(2+)</name>
        <dbReference type="ChEBI" id="CHEBI:18420"/>
    </ligand>
</feature>
<feature type="transmembrane region" description="Helical" evidence="17">
    <location>
        <begin position="87"/>
        <end position="105"/>
    </location>
</feature>
<evidence type="ECO:0000313" key="21">
    <source>
        <dbReference type="Proteomes" id="UP000243459"/>
    </source>
</evidence>
<dbReference type="PANTHER" id="PTHR24092:SF150">
    <property type="entry name" value="PHOSPHOLIPID-TRANSPORTING ATPASE"/>
    <property type="match status" value="1"/>
</dbReference>
<comment type="subcellular location">
    <subcellularLocation>
        <location evidence="1 17">Membrane</location>
        <topology evidence="1 17">Multi-pass membrane protein</topology>
    </subcellularLocation>
</comment>
<accession>A0A5P1FRJ8</accession>
<evidence type="ECO:0000256" key="5">
    <source>
        <dbReference type="ARBA" id="ARBA00022723"/>
    </source>
</evidence>
<dbReference type="Gene3D" id="3.40.1110.10">
    <property type="entry name" value="Calcium-transporting ATPase, cytoplasmic domain N"/>
    <property type="match status" value="2"/>
</dbReference>
<evidence type="ECO:0000256" key="7">
    <source>
        <dbReference type="ARBA" id="ARBA00022840"/>
    </source>
</evidence>
<evidence type="ECO:0000256" key="14">
    <source>
        <dbReference type="PIRSR" id="PIRSR606539-1"/>
    </source>
</evidence>
<dbReference type="EC" id="7.6.2.1" evidence="17"/>
<feature type="binding site" evidence="15">
    <location>
        <position position="613"/>
    </location>
    <ligand>
        <name>ATP</name>
        <dbReference type="ChEBI" id="CHEBI:30616"/>
    </ligand>
</feature>
<dbReference type="InterPro" id="IPR036412">
    <property type="entry name" value="HAD-like_sf"/>
</dbReference>
<feature type="domain" description="P-type ATPase N-terminal" evidence="18">
    <location>
        <begin position="45"/>
        <end position="112"/>
    </location>
</feature>
<dbReference type="OrthoDB" id="377733at2759"/>
<dbReference type="InterPro" id="IPR032631">
    <property type="entry name" value="P-type_ATPase_N"/>
</dbReference>
<keyword evidence="11 17" id="KW-1133">Transmembrane helix</keyword>
<feature type="transmembrane region" description="Helical" evidence="17">
    <location>
        <begin position="1054"/>
        <end position="1075"/>
    </location>
</feature>
<feature type="transmembrane region" description="Helical" evidence="17">
    <location>
        <begin position="307"/>
        <end position="328"/>
    </location>
</feature>
<feature type="transmembrane region" description="Helical" evidence="17">
    <location>
        <begin position="940"/>
        <end position="957"/>
    </location>
</feature>
<dbReference type="Proteomes" id="UP000243459">
    <property type="component" value="Chromosome 1"/>
</dbReference>
<feature type="binding site" evidence="15">
    <location>
        <position position="427"/>
    </location>
    <ligand>
        <name>ATP</name>
        <dbReference type="ChEBI" id="CHEBI:30616"/>
    </ligand>
</feature>
<dbReference type="Gene3D" id="3.40.50.1000">
    <property type="entry name" value="HAD superfamily/HAD-like"/>
    <property type="match status" value="2"/>
</dbReference>
<dbReference type="SFLD" id="SFLDG00002">
    <property type="entry name" value="C1.7:_P-type_atpase_like"/>
    <property type="match status" value="1"/>
</dbReference>
<dbReference type="Pfam" id="PF13246">
    <property type="entry name" value="Cation_ATPase"/>
    <property type="match status" value="1"/>
</dbReference>
<evidence type="ECO:0000256" key="16">
    <source>
        <dbReference type="PIRSR" id="PIRSR606539-3"/>
    </source>
</evidence>
<comment type="similarity">
    <text evidence="2 17">Belongs to the cation transport ATPase (P-type) (TC 3.A.3) family. Type IV subfamily.</text>
</comment>
<feature type="binding site" evidence="15">
    <location>
        <position position="636"/>
    </location>
    <ligand>
        <name>ATP</name>
        <dbReference type="ChEBI" id="CHEBI:30616"/>
    </ligand>
</feature>
<feature type="binding site" evidence="15">
    <location>
        <position position="882"/>
    </location>
    <ligand>
        <name>ATP</name>
        <dbReference type="ChEBI" id="CHEBI:30616"/>
    </ligand>
</feature>
<evidence type="ECO:0000256" key="4">
    <source>
        <dbReference type="ARBA" id="ARBA00022692"/>
    </source>
</evidence>
<feature type="active site" description="4-aspartylphosphate intermediate" evidence="14">
    <location>
        <position position="427"/>
    </location>
</feature>
<dbReference type="OMA" id="KHTYKKT"/>
<dbReference type="SFLD" id="SFLDS00003">
    <property type="entry name" value="Haloacid_Dehalogenase"/>
    <property type="match status" value="1"/>
</dbReference>
<keyword evidence="6 15" id="KW-0547">Nucleotide-binding</keyword>
<keyword evidence="8 16" id="KW-0460">Magnesium</keyword>
<keyword evidence="4 17" id="KW-0812">Transmembrane</keyword>
<evidence type="ECO:0000256" key="9">
    <source>
        <dbReference type="ARBA" id="ARBA00022843"/>
    </source>
</evidence>
<dbReference type="GO" id="GO:0140326">
    <property type="term" value="F:ATPase-coupled intramembrane lipid transporter activity"/>
    <property type="evidence" value="ECO:0007669"/>
    <property type="project" value="UniProtKB-EC"/>
</dbReference>
<keyword evidence="21" id="KW-1185">Reference proteome</keyword>
<keyword evidence="7 15" id="KW-0067">ATP-binding</keyword>
<feature type="binding site" evidence="16">
    <location>
        <position position="429"/>
    </location>
    <ligand>
        <name>Mg(2+)</name>
        <dbReference type="ChEBI" id="CHEBI:18420"/>
    </ligand>
</feature>
<feature type="binding site" evidence="15">
    <location>
        <position position="566"/>
    </location>
    <ligand>
        <name>ATP</name>
        <dbReference type="ChEBI" id="CHEBI:30616"/>
    </ligand>
</feature>
<dbReference type="FunFam" id="3.40.1110.10:FF:000050">
    <property type="entry name" value="Phospholipid-transporting ATPase"/>
    <property type="match status" value="1"/>
</dbReference>
<keyword evidence="3" id="KW-1017">Isopeptide bond</keyword>
<evidence type="ECO:0000256" key="6">
    <source>
        <dbReference type="ARBA" id="ARBA00022741"/>
    </source>
</evidence>
<dbReference type="PROSITE" id="PS00154">
    <property type="entry name" value="ATPASE_E1_E2"/>
    <property type="match status" value="1"/>
</dbReference>
<evidence type="ECO:0000259" key="18">
    <source>
        <dbReference type="Pfam" id="PF16209"/>
    </source>
</evidence>
<dbReference type="NCBIfam" id="TIGR01652">
    <property type="entry name" value="ATPase-Plipid"/>
    <property type="match status" value="1"/>
</dbReference>
<evidence type="ECO:0000256" key="13">
    <source>
        <dbReference type="ARBA" id="ARBA00034036"/>
    </source>
</evidence>
<sequence length="1219" mass="138457">MAREGRRRERLRWSKLYSFSCVRPSVLSDLEPPQSLQGPGFSRTVYCNQPRIHRIKPLKYPTNYISTTKYNIITFLPKAIFEQFRRVANIYFLLASILSLTPVSPFSPVSMIAPLAFVVGLSMAKEALEDWRRFMQDMKVNIRKVSVHKREGRFCYKHWQKIRVGDIVKVEKDQFFPADLLLLSSSYEDGICYVETMNLDGETNLKVKRSLEVTLPLEDDEAFKDFSATIRCEDPNPNLYTFVGNFEYERQVYALDPNQILLRDSKLRNTTYIYGVVIFTGHDTKVMQNATESPSKRSTIEKKMDKIIYILFTILVLISVMSSIGFAVKTKYFMPEWWYMQPESSDRFYNPSSAGLSGIYHLVTALIMYGYLIPVSLYVSIEVVKVLQAMFINHDLQMYDEESGNPAQARTSNLNEELGQVDTILSDKTGTLTCNQMDFLKCSIAGVSYGVGSSEVELAAAKQMASEASNAQHRNSRELWGDTEGTPQASEIELESDFVVSEKTEKPAIKGFSFEDDRLMHGNWTKEPNAGTIILFFRILALCHTAIPEPNEETGNFNYEAESPDEGAFLVAAREFGFEFCKRTQSSVFIRERIPPSADPVEREFKILNLLEFSSKRKRMSVVVRDETGQIFLLCKGADSIILERLSKNGRNYEADTTRHLNEYGEAGLRTLALAYKKLEEPEYSAWNTEFLKAKTTIGPDREARLERVADMIEKDLVLVGATAVEDKLQKGVPQCIDKLAQAGLKIWVLTGDKMETAINIGFACSLLRQGMRQICLSALNTDRIAEDAKQAIRENMLMQITNASQMIKLEKDPHAAFALIIDGKALAYALEDDMARQFLNLAVDCASVICCRVSPKQKALVTRLVKEGTGKTTLAIGDGANDVGMIQEADIGVGISGVEGMQAVMASDFSIAQFRFLERLLIVHGHWCYKRIAQMVCYFFYKNIAFGLTIFYFEAYTSFSGQSVYDDWYMLLFNVVLTSLPVISLGVFEQDVSSEVCLQFPALYQQGPKNLFFDWYRIFGWMANGLYSSLIIFFLTINIFYDQAFRKQGQIADMATVGTTMFTCIICAVNVQIALIMSHFTWIQHLFVWGSISTWYLFLLAYGLSSPHTSGNAYQILVEVLAPAPIYWIVTILVTASCNIPYLAHISYQRIRNPMDHHVIQEIKYCRKDVEDQPMWKRESSKARQETKIGFSARVDEKIRQLKGRLHKKVSSLTVQTV</sequence>
<feature type="transmembrane region" description="Helical" evidence="17">
    <location>
        <begin position="1087"/>
        <end position="1106"/>
    </location>
</feature>
<proteinExistence type="inferred from homology"/>
<comment type="catalytic activity">
    <reaction evidence="13 17">
        <text>ATP + H2O + phospholipidSide 1 = ADP + phosphate + phospholipidSide 2.</text>
        <dbReference type="EC" id="7.6.2.1"/>
    </reaction>
</comment>
<evidence type="ECO:0000256" key="10">
    <source>
        <dbReference type="ARBA" id="ARBA00022967"/>
    </source>
</evidence>
<dbReference type="PANTHER" id="PTHR24092">
    <property type="entry name" value="PROBABLE PHOSPHOLIPID-TRANSPORTING ATPASE"/>
    <property type="match status" value="1"/>
</dbReference>
<gene>
    <name evidence="20" type="ORF">A4U43_C01F23470</name>
</gene>
<dbReference type="InterPro" id="IPR023298">
    <property type="entry name" value="ATPase_P-typ_TM_dom_sf"/>
</dbReference>
<dbReference type="GO" id="GO:0016887">
    <property type="term" value="F:ATP hydrolysis activity"/>
    <property type="evidence" value="ECO:0007669"/>
    <property type="project" value="InterPro"/>
</dbReference>
<protein>
    <recommendedName>
        <fullName evidence="17">Phospholipid-transporting ATPase</fullName>
        <ecNumber evidence="17">7.6.2.1</ecNumber>
    </recommendedName>
</protein>
<name>A0A5P1FRJ8_ASPOF</name>
<dbReference type="SUPFAM" id="SSF56784">
    <property type="entry name" value="HAD-like"/>
    <property type="match status" value="1"/>
</dbReference>
<feature type="transmembrane region" description="Helical" evidence="17">
    <location>
        <begin position="1019"/>
        <end position="1042"/>
    </location>
</feature>
<evidence type="ECO:0000313" key="20">
    <source>
        <dbReference type="EMBL" id="ONK80936.1"/>
    </source>
</evidence>
<evidence type="ECO:0000256" key="3">
    <source>
        <dbReference type="ARBA" id="ARBA00022499"/>
    </source>
</evidence>
<dbReference type="GO" id="GO:0045332">
    <property type="term" value="P:phospholipid translocation"/>
    <property type="evidence" value="ECO:0007669"/>
    <property type="project" value="TreeGrafter"/>
</dbReference>
<dbReference type="AlphaFoldDB" id="A0A5P1FRJ8"/>
<evidence type="ECO:0000256" key="12">
    <source>
        <dbReference type="ARBA" id="ARBA00023136"/>
    </source>
</evidence>
<evidence type="ECO:0000259" key="19">
    <source>
        <dbReference type="Pfam" id="PF16212"/>
    </source>
</evidence>
<feature type="binding site" evidence="15">
    <location>
        <position position="753"/>
    </location>
    <ligand>
        <name>ATP</name>
        <dbReference type="ChEBI" id="CHEBI:30616"/>
    </ligand>
</feature>
<dbReference type="FunFam" id="2.70.150.10:FF:000023">
    <property type="entry name" value="Phospholipid-transporting ATPase"/>
    <property type="match status" value="1"/>
</dbReference>
<dbReference type="InterPro" id="IPR023214">
    <property type="entry name" value="HAD_sf"/>
</dbReference>
<keyword evidence="12 17" id="KW-0472">Membrane</keyword>
<dbReference type="FunFam" id="3.40.50.1000:FF:000014">
    <property type="entry name" value="Phospholipid-transporting ATPase"/>
    <property type="match status" value="1"/>
</dbReference>
<feature type="binding site" evidence="15">
    <location>
        <position position="670"/>
    </location>
    <ligand>
        <name>ATP</name>
        <dbReference type="ChEBI" id="CHEBI:30616"/>
    </ligand>
</feature>
<dbReference type="InterPro" id="IPR001757">
    <property type="entry name" value="P_typ_ATPase"/>
</dbReference>
<feature type="binding site" evidence="15">
    <location>
        <position position="429"/>
    </location>
    <ligand>
        <name>ATP</name>
        <dbReference type="ChEBI" id="CHEBI:30616"/>
    </ligand>
</feature>
<dbReference type="SUPFAM" id="SSF81665">
    <property type="entry name" value="Calcium ATPase, transmembrane domain M"/>
    <property type="match status" value="1"/>
</dbReference>
<evidence type="ECO:0000256" key="1">
    <source>
        <dbReference type="ARBA" id="ARBA00004141"/>
    </source>
</evidence>
<comment type="cofactor">
    <cofactor evidence="16">
        <name>Mg(2+)</name>
        <dbReference type="ChEBI" id="CHEBI:18420"/>
    </cofactor>
</comment>
<keyword evidence="5 16" id="KW-0479">Metal-binding</keyword>
<feature type="transmembrane region" description="Helical" evidence="17">
    <location>
        <begin position="111"/>
        <end position="128"/>
    </location>
</feature>
<evidence type="ECO:0000256" key="17">
    <source>
        <dbReference type="RuleBase" id="RU362033"/>
    </source>
</evidence>
<dbReference type="GO" id="GO:0005886">
    <property type="term" value="C:plasma membrane"/>
    <property type="evidence" value="ECO:0007669"/>
    <property type="project" value="TreeGrafter"/>
</dbReference>
<dbReference type="NCBIfam" id="TIGR01494">
    <property type="entry name" value="ATPase_P-type"/>
    <property type="match status" value="1"/>
</dbReference>
<feature type="transmembrane region" description="Helical" evidence="17">
    <location>
        <begin position="359"/>
        <end position="381"/>
    </location>
</feature>
<feature type="transmembrane region" description="Helical" evidence="17">
    <location>
        <begin position="1126"/>
        <end position="1145"/>
    </location>
</feature>
<feature type="binding site" evidence="15">
    <location>
        <position position="853"/>
    </location>
    <ligand>
        <name>ATP</name>
        <dbReference type="ChEBI" id="CHEBI:30616"/>
    </ligand>
</feature>
<dbReference type="Pfam" id="PF16209">
    <property type="entry name" value="PhoLip_ATPase_N"/>
    <property type="match status" value="1"/>
</dbReference>
<dbReference type="InterPro" id="IPR018303">
    <property type="entry name" value="ATPase_P-typ_P_site"/>
</dbReference>
<dbReference type="InterPro" id="IPR008250">
    <property type="entry name" value="ATPase_P-typ_transduc_dom_A_sf"/>
</dbReference>
<evidence type="ECO:0000256" key="11">
    <source>
        <dbReference type="ARBA" id="ARBA00022989"/>
    </source>
</evidence>
<dbReference type="Gene3D" id="2.70.150.10">
    <property type="entry name" value="Calcium-transporting ATPase, cytoplasmic transduction domain A"/>
    <property type="match status" value="1"/>
</dbReference>
<dbReference type="InterPro" id="IPR032630">
    <property type="entry name" value="P_typ_ATPase_c"/>
</dbReference>
<feature type="transmembrane region" description="Helical" evidence="17">
    <location>
        <begin position="969"/>
        <end position="989"/>
    </location>
</feature>
<feature type="binding site" evidence="15">
    <location>
        <position position="859"/>
    </location>
    <ligand>
        <name>ATP</name>
        <dbReference type="ChEBI" id="CHEBI:30616"/>
    </ligand>
</feature>
<dbReference type="Pfam" id="PF16212">
    <property type="entry name" value="PhoLip_ATPase_C"/>
    <property type="match status" value="1"/>
</dbReference>
<organism evidence="20 21">
    <name type="scientific">Asparagus officinalis</name>
    <name type="common">Garden asparagus</name>
    <dbReference type="NCBI Taxonomy" id="4686"/>
    <lineage>
        <taxon>Eukaryota</taxon>
        <taxon>Viridiplantae</taxon>
        <taxon>Streptophyta</taxon>
        <taxon>Embryophyta</taxon>
        <taxon>Tracheophyta</taxon>
        <taxon>Spermatophyta</taxon>
        <taxon>Magnoliopsida</taxon>
        <taxon>Liliopsida</taxon>
        <taxon>Asparagales</taxon>
        <taxon>Asparagaceae</taxon>
        <taxon>Asparagoideae</taxon>
        <taxon>Asparagus</taxon>
    </lineage>
</organism>
<feature type="domain" description="P-type ATPase C-terminal" evidence="19">
    <location>
        <begin position="905"/>
        <end position="1155"/>
    </location>
</feature>
<feature type="binding site" evidence="15">
    <location>
        <position position="752"/>
    </location>
    <ligand>
        <name>ATP</name>
        <dbReference type="ChEBI" id="CHEBI:30616"/>
    </ligand>
</feature>
<dbReference type="GO" id="GO:0000287">
    <property type="term" value="F:magnesium ion binding"/>
    <property type="evidence" value="ECO:0007669"/>
    <property type="project" value="UniProtKB-UniRule"/>
</dbReference>
<keyword evidence="9" id="KW-0832">Ubl conjugation</keyword>
<feature type="binding site" evidence="15">
    <location>
        <position position="428"/>
    </location>
    <ligand>
        <name>ATP</name>
        <dbReference type="ChEBI" id="CHEBI:30616"/>
    </ligand>
</feature>
<evidence type="ECO:0000256" key="8">
    <source>
        <dbReference type="ARBA" id="ARBA00022842"/>
    </source>
</evidence>